<feature type="transmembrane region" description="Helical" evidence="16">
    <location>
        <begin position="1157"/>
        <end position="1180"/>
    </location>
</feature>
<dbReference type="SUPFAM" id="SSF81665">
    <property type="entry name" value="Calcium ATPase, transmembrane domain M"/>
    <property type="match status" value="1"/>
</dbReference>
<evidence type="ECO:0000256" key="3">
    <source>
        <dbReference type="ARBA" id="ARBA00022692"/>
    </source>
</evidence>
<dbReference type="SFLD" id="SFLDG00002">
    <property type="entry name" value="C1.7:_P-type_atpase_like"/>
    <property type="match status" value="1"/>
</dbReference>
<feature type="binding site" evidence="14">
    <location>
        <position position="862"/>
    </location>
    <ligand>
        <name>ATP</name>
        <dbReference type="ChEBI" id="CHEBI:30616"/>
    </ligand>
</feature>
<evidence type="ECO:0000256" key="6">
    <source>
        <dbReference type="ARBA" id="ARBA00022840"/>
    </source>
</evidence>
<dbReference type="GO" id="GO:0005886">
    <property type="term" value="C:plasma membrane"/>
    <property type="evidence" value="ECO:0007669"/>
    <property type="project" value="TreeGrafter"/>
</dbReference>
<protein>
    <recommendedName>
        <fullName evidence="16">Phospholipid-transporting ATPase</fullName>
        <ecNumber evidence="16">7.6.2.1</ecNumber>
    </recommendedName>
</protein>
<evidence type="ECO:0000259" key="19">
    <source>
        <dbReference type="Pfam" id="PF16212"/>
    </source>
</evidence>
<feature type="binding site" evidence="14">
    <location>
        <position position="677"/>
    </location>
    <ligand>
        <name>ATP</name>
        <dbReference type="ChEBI" id="CHEBI:30616"/>
    </ligand>
</feature>
<comment type="cofactor">
    <cofactor evidence="15">
        <name>Mg(2+)</name>
        <dbReference type="ChEBI" id="CHEBI:18420"/>
    </cofactor>
</comment>
<dbReference type="SUPFAM" id="SSF81660">
    <property type="entry name" value="Metal cation-transporting ATPase, ATP-binding domain N"/>
    <property type="match status" value="1"/>
</dbReference>
<keyword evidence="4 15" id="KW-0479">Metal-binding</keyword>
<feature type="transmembrane region" description="Helical" evidence="16">
    <location>
        <begin position="113"/>
        <end position="132"/>
    </location>
</feature>
<keyword evidence="9 16" id="KW-1133">Transmembrane helix</keyword>
<dbReference type="PANTHER" id="PTHR24092">
    <property type="entry name" value="PROBABLE PHOSPHOLIPID-TRANSPORTING ATPASE"/>
    <property type="match status" value="1"/>
</dbReference>
<feature type="binding site" evidence="14">
    <location>
        <position position="780"/>
    </location>
    <ligand>
        <name>ATP</name>
        <dbReference type="ChEBI" id="CHEBI:30616"/>
    </ligand>
</feature>
<reference evidence="20" key="1">
    <citation type="journal article" date="2020" name="Nat. Commun.">
        <title>Large-scale genome sequencing of mycorrhizal fungi provides insights into the early evolution of symbiotic traits.</title>
        <authorList>
            <person name="Miyauchi S."/>
            <person name="Kiss E."/>
            <person name="Kuo A."/>
            <person name="Drula E."/>
            <person name="Kohler A."/>
            <person name="Sanchez-Garcia M."/>
            <person name="Morin E."/>
            <person name="Andreopoulos B."/>
            <person name="Barry K.W."/>
            <person name="Bonito G."/>
            <person name="Buee M."/>
            <person name="Carver A."/>
            <person name="Chen C."/>
            <person name="Cichocki N."/>
            <person name="Clum A."/>
            <person name="Culley D."/>
            <person name="Crous P.W."/>
            <person name="Fauchery L."/>
            <person name="Girlanda M."/>
            <person name="Hayes R.D."/>
            <person name="Keri Z."/>
            <person name="LaButti K."/>
            <person name="Lipzen A."/>
            <person name="Lombard V."/>
            <person name="Magnuson J."/>
            <person name="Maillard F."/>
            <person name="Murat C."/>
            <person name="Nolan M."/>
            <person name="Ohm R.A."/>
            <person name="Pangilinan J."/>
            <person name="Pereira M.F."/>
            <person name="Perotto S."/>
            <person name="Peter M."/>
            <person name="Pfister S."/>
            <person name="Riley R."/>
            <person name="Sitrit Y."/>
            <person name="Stielow J.B."/>
            <person name="Szollosi G."/>
            <person name="Zifcakova L."/>
            <person name="Stursova M."/>
            <person name="Spatafora J.W."/>
            <person name="Tedersoo L."/>
            <person name="Vaario L.M."/>
            <person name="Yamada A."/>
            <person name="Yan M."/>
            <person name="Wang P."/>
            <person name="Xu J."/>
            <person name="Bruns T."/>
            <person name="Baldrian P."/>
            <person name="Vilgalys R."/>
            <person name="Dunand C."/>
            <person name="Henrissat B."/>
            <person name="Grigoriev I.V."/>
            <person name="Hibbett D."/>
            <person name="Nagy L.G."/>
            <person name="Martin F.M."/>
        </authorList>
    </citation>
    <scope>NUCLEOTIDE SEQUENCE</scope>
    <source>
        <strain evidence="20">UH-Tt-Lm1</strain>
    </source>
</reference>
<dbReference type="Gene3D" id="3.40.1110.10">
    <property type="entry name" value="Calcium-transporting ATPase, cytoplasmic domain N"/>
    <property type="match status" value="2"/>
</dbReference>
<dbReference type="InterPro" id="IPR018303">
    <property type="entry name" value="ATPase_P-typ_P_site"/>
</dbReference>
<organism evidence="20 21">
    <name type="scientific">Thelephora terrestris</name>
    <dbReference type="NCBI Taxonomy" id="56493"/>
    <lineage>
        <taxon>Eukaryota</taxon>
        <taxon>Fungi</taxon>
        <taxon>Dikarya</taxon>
        <taxon>Basidiomycota</taxon>
        <taxon>Agaricomycotina</taxon>
        <taxon>Agaricomycetes</taxon>
        <taxon>Thelephorales</taxon>
        <taxon>Thelephoraceae</taxon>
        <taxon>Thelephora</taxon>
    </lineage>
</organism>
<dbReference type="PRINTS" id="PR00119">
    <property type="entry name" value="CATATPASE"/>
</dbReference>
<dbReference type="Pfam" id="PF16209">
    <property type="entry name" value="PhoLip_ATPase_N"/>
    <property type="match status" value="1"/>
</dbReference>
<dbReference type="GO" id="GO:0140326">
    <property type="term" value="F:ATPase-coupled intramembrane lipid transporter activity"/>
    <property type="evidence" value="ECO:0007669"/>
    <property type="project" value="UniProtKB-EC"/>
</dbReference>
<dbReference type="FunFam" id="3.40.50.1000:FF:000001">
    <property type="entry name" value="Phospholipid-transporting ATPase IC"/>
    <property type="match status" value="1"/>
</dbReference>
<dbReference type="GO" id="GO:0016887">
    <property type="term" value="F:ATP hydrolysis activity"/>
    <property type="evidence" value="ECO:0007669"/>
    <property type="project" value="InterPro"/>
</dbReference>
<feature type="binding site" evidence="14">
    <location>
        <position position="746"/>
    </location>
    <ligand>
        <name>ATP</name>
        <dbReference type="ChEBI" id="CHEBI:30616"/>
    </ligand>
</feature>
<feature type="transmembrane region" description="Helical" evidence="16">
    <location>
        <begin position="1192"/>
        <end position="1211"/>
    </location>
</feature>
<keyword evidence="3 16" id="KW-0812">Transmembrane</keyword>
<feature type="transmembrane region" description="Helical" evidence="16">
    <location>
        <begin position="453"/>
        <end position="473"/>
    </location>
</feature>
<keyword evidence="21" id="KW-1185">Reference proteome</keyword>
<feature type="binding site" evidence="15">
    <location>
        <position position="1021"/>
    </location>
    <ligand>
        <name>Mg(2+)</name>
        <dbReference type="ChEBI" id="CHEBI:18420"/>
    </ligand>
</feature>
<feature type="transmembrane region" description="Helical" evidence="16">
    <location>
        <begin position="90"/>
        <end position="107"/>
    </location>
</feature>
<evidence type="ECO:0000256" key="1">
    <source>
        <dbReference type="ARBA" id="ARBA00004141"/>
    </source>
</evidence>
<dbReference type="InterPro" id="IPR006539">
    <property type="entry name" value="P-type_ATPase_IV"/>
</dbReference>
<feature type="region of interest" description="Disordered" evidence="17">
    <location>
        <begin position="576"/>
        <end position="617"/>
    </location>
</feature>
<dbReference type="SUPFAM" id="SSF56784">
    <property type="entry name" value="HAD-like"/>
    <property type="match status" value="1"/>
</dbReference>
<gene>
    <name evidence="20" type="ORF">BJ322DRAFT_1031542</name>
</gene>
<evidence type="ECO:0000313" key="21">
    <source>
        <dbReference type="Proteomes" id="UP000736335"/>
    </source>
</evidence>
<dbReference type="PANTHER" id="PTHR24092:SF153">
    <property type="entry name" value="PHOSPHOLIPID-TRANSPORTING ATPASE"/>
    <property type="match status" value="1"/>
</dbReference>
<dbReference type="OrthoDB" id="377733at2759"/>
<evidence type="ECO:0000256" key="14">
    <source>
        <dbReference type="PIRSR" id="PIRSR606539-2"/>
    </source>
</evidence>
<feature type="transmembrane region" description="Helical" evidence="16">
    <location>
        <begin position="1075"/>
        <end position="1094"/>
    </location>
</feature>
<dbReference type="InterPro" id="IPR032630">
    <property type="entry name" value="P_typ_ATPase_c"/>
</dbReference>
<feature type="region of interest" description="Disordered" evidence="17">
    <location>
        <begin position="1394"/>
        <end position="1437"/>
    </location>
</feature>
<evidence type="ECO:0000256" key="15">
    <source>
        <dbReference type="PIRSR" id="PIRSR606539-3"/>
    </source>
</evidence>
<comment type="catalytic activity">
    <reaction evidence="12">
        <text>a 1,2-diacyl-sn-glycero-3-phosphoethanolamine(out) + ATP + H2O = a 1,2-diacyl-sn-glycero-3-phosphoethanolamine(in) + ADP + phosphate + H(+)</text>
        <dbReference type="Rhea" id="RHEA:66132"/>
        <dbReference type="ChEBI" id="CHEBI:15377"/>
        <dbReference type="ChEBI" id="CHEBI:15378"/>
        <dbReference type="ChEBI" id="CHEBI:30616"/>
        <dbReference type="ChEBI" id="CHEBI:43474"/>
        <dbReference type="ChEBI" id="CHEBI:64612"/>
        <dbReference type="ChEBI" id="CHEBI:456216"/>
    </reaction>
    <physiologicalReaction direction="left-to-right" evidence="12">
        <dbReference type="Rhea" id="RHEA:66133"/>
    </physiologicalReaction>
</comment>
<feature type="region of interest" description="Disordered" evidence="17">
    <location>
        <begin position="911"/>
        <end position="931"/>
    </location>
</feature>
<dbReference type="NCBIfam" id="TIGR01652">
    <property type="entry name" value="ATPase-Plipid"/>
    <property type="match status" value="1"/>
</dbReference>
<dbReference type="InterPro" id="IPR023298">
    <property type="entry name" value="ATPase_P-typ_TM_dom_sf"/>
</dbReference>
<feature type="binding site" evidence="14">
    <location>
        <position position="860"/>
    </location>
    <ligand>
        <name>ATP</name>
        <dbReference type="ChEBI" id="CHEBI:30616"/>
    </ligand>
</feature>
<evidence type="ECO:0000256" key="5">
    <source>
        <dbReference type="ARBA" id="ARBA00022741"/>
    </source>
</evidence>
<feature type="binding site" evidence="14">
    <location>
        <position position="991"/>
    </location>
    <ligand>
        <name>ATP</name>
        <dbReference type="ChEBI" id="CHEBI:30616"/>
    </ligand>
</feature>
<evidence type="ECO:0000256" key="17">
    <source>
        <dbReference type="SAM" id="MobiDB-lite"/>
    </source>
</evidence>
<evidence type="ECO:0000256" key="2">
    <source>
        <dbReference type="ARBA" id="ARBA00008109"/>
    </source>
</evidence>
<keyword evidence="6 14" id="KW-0067">ATP-binding</keyword>
<accession>A0A9P6HR09</accession>
<dbReference type="Pfam" id="PF13246">
    <property type="entry name" value="Cation_ATPase"/>
    <property type="match status" value="1"/>
</dbReference>
<feature type="binding site" evidence="14">
    <location>
        <position position="997"/>
    </location>
    <ligand>
        <name>ATP</name>
        <dbReference type="ChEBI" id="CHEBI:30616"/>
    </ligand>
</feature>
<feature type="transmembrane region" description="Helical" evidence="16">
    <location>
        <begin position="1264"/>
        <end position="1284"/>
    </location>
</feature>
<keyword evidence="8 16" id="KW-1278">Translocase</keyword>
<evidence type="ECO:0000256" key="12">
    <source>
        <dbReference type="ARBA" id="ARBA00049128"/>
    </source>
</evidence>
<dbReference type="InterPro" id="IPR044492">
    <property type="entry name" value="P_typ_ATPase_HD_dom"/>
</dbReference>
<feature type="binding site" evidence="15">
    <location>
        <position position="523"/>
    </location>
    <ligand>
        <name>Mg(2+)</name>
        <dbReference type="ChEBI" id="CHEBI:18420"/>
    </ligand>
</feature>
<feature type="binding site" evidence="14">
    <location>
        <position position="720"/>
    </location>
    <ligand>
        <name>ATP</name>
        <dbReference type="ChEBI" id="CHEBI:30616"/>
    </ligand>
</feature>
<evidence type="ECO:0000256" key="9">
    <source>
        <dbReference type="ARBA" id="ARBA00022989"/>
    </source>
</evidence>
<feature type="domain" description="P-type ATPase N-terminal" evidence="18">
    <location>
        <begin position="58"/>
        <end position="113"/>
    </location>
</feature>
<feature type="binding site" evidence="15">
    <location>
        <position position="521"/>
    </location>
    <ligand>
        <name>Mg(2+)</name>
        <dbReference type="ChEBI" id="CHEBI:18420"/>
    </ligand>
</feature>
<feature type="region of interest" description="Disordered" evidence="17">
    <location>
        <begin position="542"/>
        <end position="561"/>
    </location>
</feature>
<feature type="transmembrane region" description="Helical" evidence="16">
    <location>
        <begin position="405"/>
        <end position="426"/>
    </location>
</feature>
<feature type="binding site" evidence="14">
    <location>
        <position position="522"/>
    </location>
    <ligand>
        <name>ATP</name>
        <dbReference type="ChEBI" id="CHEBI:30616"/>
    </ligand>
</feature>
<evidence type="ECO:0000256" key="16">
    <source>
        <dbReference type="RuleBase" id="RU362033"/>
    </source>
</evidence>
<dbReference type="Proteomes" id="UP000736335">
    <property type="component" value="Unassembled WGS sequence"/>
</dbReference>
<reference evidence="20" key="2">
    <citation type="submission" date="2020-11" db="EMBL/GenBank/DDBJ databases">
        <authorList>
            <consortium name="DOE Joint Genome Institute"/>
            <person name="Kuo A."/>
            <person name="Miyauchi S."/>
            <person name="Kiss E."/>
            <person name="Drula E."/>
            <person name="Kohler A."/>
            <person name="Sanchez-Garcia M."/>
            <person name="Andreopoulos B."/>
            <person name="Barry K.W."/>
            <person name="Bonito G."/>
            <person name="Buee M."/>
            <person name="Carver A."/>
            <person name="Chen C."/>
            <person name="Cichocki N."/>
            <person name="Clum A."/>
            <person name="Culley D."/>
            <person name="Crous P.W."/>
            <person name="Fauchery L."/>
            <person name="Girlanda M."/>
            <person name="Hayes R."/>
            <person name="Keri Z."/>
            <person name="Labutti K."/>
            <person name="Lipzen A."/>
            <person name="Lombard V."/>
            <person name="Magnuson J."/>
            <person name="Maillard F."/>
            <person name="Morin E."/>
            <person name="Murat C."/>
            <person name="Nolan M."/>
            <person name="Ohm R."/>
            <person name="Pangilinan J."/>
            <person name="Pereira M."/>
            <person name="Perotto S."/>
            <person name="Peter M."/>
            <person name="Riley R."/>
            <person name="Sitrit Y."/>
            <person name="Stielow B."/>
            <person name="Szollosi G."/>
            <person name="Zifcakova L."/>
            <person name="Stursova M."/>
            <person name="Spatafora J.W."/>
            <person name="Tedersoo L."/>
            <person name="Vaario L.-M."/>
            <person name="Yamada A."/>
            <person name="Yan M."/>
            <person name="Wang P."/>
            <person name="Xu J."/>
            <person name="Bruns T."/>
            <person name="Baldrian P."/>
            <person name="Vilgalys R."/>
            <person name="Henrissat B."/>
            <person name="Grigoriev I.V."/>
            <person name="Hibbett D."/>
            <person name="Nagy L.G."/>
            <person name="Martin F.M."/>
        </authorList>
    </citation>
    <scope>NUCLEOTIDE SEQUENCE</scope>
    <source>
        <strain evidence="20">UH-Tt-Lm1</strain>
    </source>
</reference>
<sequence>MAPQRKTKSGSPFAWYDKLAAFNVENLFSRKRLPGPSRSVVVHQDIPADYRTEKGKVKKEHTYPTNQVITSKYTIITFLPRNLLEQFRRVANIFFAAIAILQFFPLFSTVSPGLVILPLLIVLGITGCKDAYEDIKRHQSDRRVNSTVVRILEGGEFINQNVTGKKSKTFVRGFIPRSLRRKPQVLKSGDLEMQQNAAPPEAIINQGNAAETYDDSYEYDYTPDGVEFHEDEHRRNSFFRKHHESHPRWRKGRWEDVKVGDFVKIYDNEPIPADVIICATSEEENVAFVETKNLDGETNLKSRNACPELAHLRDAKACADPKNSFRVDCDRPHDSLYKMTAAIATPNGKYPIDIGQTLLRGTVLRHTRWVIGLVIYTGEDTKIVLNSGGTPSKRSKVERQMNPQVFINLILLAAMAVVCGVAESSLEKYYSPLGAPWLFGDNISDDNPSVNGITTLVFALITFQNIVPISLYISIEFVRTAQAAFIYFDREIVYEKTGQATLARSWNLSDDLGQIEYIFSDKTGTLTQNVMVFRKCSIGGKAYHGDSPTEEPPNAESGSEKVDMTVKPIVEEPPQEIQQEVGSSDSASTAVQDQQAVNRSNPSLLQAERPKPNPETRFHDQELLNDVQSAVHAEPGQESWARSLNGFFTVLSLCHTVLTTVDAETGTLQYKAQSPDEEALVEAAAAVGYVFRGRDRDILHLQTPFSEELERYQLVNILDFTSARKRMSVIVKKLDGGDDRLFLLTKGADNVIYERLMPGGDALKQTTEEHLDSFANEGLRTLTLAYKVVPQDEYDEWSVRYNEAIVALDDREEKIAVVSDEIERDLRLLGATAIEDRLQDGVPETIADLKAAGIKIWVATGDKLETAIAIGHSTNLISRDSNMIIVRGDGSRPIWNQMVNAMQEFFSEEAEAQGITSGEDGQNPLEADDSFPLRRVNTGVTSIVGSDNGDRPGGFVLVIDGLALTHAFSDEAHKDLLLTLATQCEGVICCRVSPLQKALIVRLVKDGLDAMTLAIGDGANDVSMIQAAHVGVGISGEEGLQAVNSSDYAIAQFRFLKRLLLVHGHWSYARNGNMIVNFFYKNIVCIGVLWWFQIYCSWSSQYVFEYTFLLWWNSFWTIAPVIAIGLFDRIVDDDVLMALPELYRYGREGHWFSMKLFLAYMMDGIMQSAIIFFLILYGYFVPSSRSDGYDVARSEFSTVMVIAAVFVVNFFNGLETNVWTGWVFFAVALGNVLILLYTAVYNSISPGWFSTLGYGNNHFLWPSAYFWFSIVLTFFLALAPRYVYKSYNFIFNPNDLEIMRWAKKVDPNRNFAKDAYTGGQLSRLKPSTRSGVSSAMGSAAPSRSTFDGDRPGASPLRTASRTDMSTGLRSTHRGFDFAVEEGGPAIRRLQSNLSAPRPSESHGLGATAKQKLSLASLRNPLKRRRPRTNSTEGRDRH</sequence>
<feature type="transmembrane region" description="Helical" evidence="16">
    <location>
        <begin position="1106"/>
        <end position="1127"/>
    </location>
</feature>
<feature type="binding site" evidence="14">
    <location>
        <position position="1020"/>
    </location>
    <ligand>
        <name>ATP</name>
        <dbReference type="ChEBI" id="CHEBI:30616"/>
    </ligand>
</feature>
<feature type="binding site" evidence="14">
    <location>
        <position position="523"/>
    </location>
    <ligand>
        <name>ATP</name>
        <dbReference type="ChEBI" id="CHEBI:30616"/>
    </ligand>
</feature>
<keyword evidence="7 15" id="KW-0460">Magnesium</keyword>
<comment type="catalytic activity">
    <reaction evidence="11 16">
        <text>ATP + H2O + phospholipidSide 1 = ADP + phosphate + phospholipidSide 2.</text>
        <dbReference type="EC" id="7.6.2.1"/>
    </reaction>
</comment>
<dbReference type="InterPro" id="IPR023299">
    <property type="entry name" value="ATPase_P-typ_cyto_dom_N"/>
</dbReference>
<comment type="caution">
    <text evidence="20">The sequence shown here is derived from an EMBL/GenBank/DDBJ whole genome shotgun (WGS) entry which is preliminary data.</text>
</comment>
<comment type="subcellular location">
    <subcellularLocation>
        <location evidence="1 16">Membrane</location>
        <topology evidence="1 16">Multi-pass membrane protein</topology>
    </subcellularLocation>
</comment>
<dbReference type="GO" id="GO:0005524">
    <property type="term" value="F:ATP binding"/>
    <property type="evidence" value="ECO:0007669"/>
    <property type="project" value="UniProtKB-UniRule"/>
</dbReference>
<dbReference type="SFLD" id="SFLDF00027">
    <property type="entry name" value="p-type_atpase"/>
    <property type="match status" value="1"/>
</dbReference>
<evidence type="ECO:0000259" key="18">
    <source>
        <dbReference type="Pfam" id="PF16209"/>
    </source>
</evidence>
<keyword evidence="10 16" id="KW-0472">Membrane</keyword>
<dbReference type="GO" id="GO:0045332">
    <property type="term" value="P:phospholipid translocation"/>
    <property type="evidence" value="ECO:0007669"/>
    <property type="project" value="TreeGrafter"/>
</dbReference>
<dbReference type="InterPro" id="IPR008250">
    <property type="entry name" value="ATPase_P-typ_transduc_dom_A_sf"/>
</dbReference>
<dbReference type="Gene3D" id="2.70.150.10">
    <property type="entry name" value="Calcium-transporting ATPase, cytoplasmic transduction domain A"/>
    <property type="match status" value="1"/>
</dbReference>
<proteinExistence type="inferred from homology"/>
<evidence type="ECO:0000256" key="8">
    <source>
        <dbReference type="ARBA" id="ARBA00022967"/>
    </source>
</evidence>
<feature type="compositionally biased region" description="Basic and acidic residues" evidence="17">
    <location>
        <begin position="608"/>
        <end position="617"/>
    </location>
</feature>
<dbReference type="GO" id="GO:0000287">
    <property type="term" value="F:magnesium ion binding"/>
    <property type="evidence" value="ECO:0007669"/>
    <property type="project" value="UniProtKB-UniRule"/>
</dbReference>
<evidence type="ECO:0000256" key="10">
    <source>
        <dbReference type="ARBA" id="ARBA00023136"/>
    </source>
</evidence>
<dbReference type="NCBIfam" id="TIGR01494">
    <property type="entry name" value="ATPase_P-type"/>
    <property type="match status" value="1"/>
</dbReference>
<comment type="similarity">
    <text evidence="2 16">Belongs to the cation transport ATPase (P-type) (TC 3.A.3) family. Type IV subfamily.</text>
</comment>
<feature type="region of interest" description="Disordered" evidence="17">
    <location>
        <begin position="1322"/>
        <end position="1372"/>
    </location>
</feature>
<dbReference type="EC" id="7.6.2.1" evidence="16"/>
<feature type="binding site" evidence="14">
    <location>
        <position position="861"/>
    </location>
    <ligand>
        <name>ATP</name>
        <dbReference type="ChEBI" id="CHEBI:30616"/>
    </ligand>
</feature>
<feature type="compositionally biased region" description="Polar residues" evidence="17">
    <location>
        <begin position="582"/>
        <end position="604"/>
    </location>
</feature>
<name>A0A9P6HR09_9AGAM</name>
<dbReference type="InterPro" id="IPR036412">
    <property type="entry name" value="HAD-like_sf"/>
</dbReference>
<evidence type="ECO:0000313" key="20">
    <source>
        <dbReference type="EMBL" id="KAF9792816.1"/>
    </source>
</evidence>
<dbReference type="InterPro" id="IPR032631">
    <property type="entry name" value="P-type_ATPase_N"/>
</dbReference>
<feature type="transmembrane region" description="Helical" evidence="16">
    <location>
        <begin position="1223"/>
        <end position="1244"/>
    </location>
</feature>
<dbReference type="Gene3D" id="1.20.1110.10">
    <property type="entry name" value="Calcium-transporting ATPase, transmembrane domain"/>
    <property type="match status" value="1"/>
</dbReference>
<dbReference type="Gene3D" id="3.40.50.1000">
    <property type="entry name" value="HAD superfamily/HAD-like"/>
    <property type="match status" value="2"/>
</dbReference>
<feature type="binding site" evidence="15">
    <location>
        <position position="1017"/>
    </location>
    <ligand>
        <name>Mg(2+)</name>
        <dbReference type="ChEBI" id="CHEBI:18420"/>
    </ligand>
</feature>
<feature type="compositionally biased region" description="Polar residues" evidence="17">
    <location>
        <begin position="1325"/>
        <end position="1345"/>
    </location>
</feature>
<dbReference type="EMBL" id="WIUZ02000001">
    <property type="protein sequence ID" value="KAF9792816.1"/>
    <property type="molecule type" value="Genomic_DNA"/>
</dbReference>
<evidence type="ECO:0000256" key="7">
    <source>
        <dbReference type="ARBA" id="ARBA00022842"/>
    </source>
</evidence>
<dbReference type="PROSITE" id="PS00154">
    <property type="entry name" value="ATPASE_E1_E2"/>
    <property type="match status" value="1"/>
</dbReference>
<dbReference type="InterPro" id="IPR001757">
    <property type="entry name" value="P_typ_ATPase"/>
</dbReference>
<feature type="compositionally biased region" description="Polar residues" evidence="17">
    <location>
        <begin position="1357"/>
        <end position="1369"/>
    </location>
</feature>
<evidence type="ECO:0000256" key="13">
    <source>
        <dbReference type="PIRSR" id="PIRSR606539-1"/>
    </source>
</evidence>
<feature type="binding site" evidence="14">
    <location>
        <position position="1021"/>
    </location>
    <ligand>
        <name>ATP</name>
        <dbReference type="ChEBI" id="CHEBI:30616"/>
    </ligand>
</feature>
<keyword evidence="5 14" id="KW-0547">Nucleotide-binding</keyword>
<dbReference type="SUPFAM" id="SSF81653">
    <property type="entry name" value="Calcium ATPase, transduction domain A"/>
    <property type="match status" value="1"/>
</dbReference>
<feature type="domain" description="P-type ATPase C-terminal" evidence="19">
    <location>
        <begin position="1043"/>
        <end position="1294"/>
    </location>
</feature>
<evidence type="ECO:0000256" key="4">
    <source>
        <dbReference type="ARBA" id="ARBA00022723"/>
    </source>
</evidence>
<feature type="active site" description="4-aspartylphosphate intermediate" evidence="13">
    <location>
        <position position="521"/>
    </location>
</feature>
<dbReference type="SFLD" id="SFLDS00003">
    <property type="entry name" value="Haloacid_Dehalogenase"/>
    <property type="match status" value="1"/>
</dbReference>
<evidence type="ECO:0000256" key="11">
    <source>
        <dbReference type="ARBA" id="ARBA00034036"/>
    </source>
</evidence>
<feature type="binding site" evidence="14">
    <location>
        <position position="521"/>
    </location>
    <ligand>
        <name>ATP</name>
        <dbReference type="ChEBI" id="CHEBI:30616"/>
    </ligand>
</feature>
<dbReference type="InterPro" id="IPR023214">
    <property type="entry name" value="HAD_sf"/>
</dbReference>
<dbReference type="Pfam" id="PF16212">
    <property type="entry name" value="PhoLip_ATPase_C"/>
    <property type="match status" value="1"/>
</dbReference>